<keyword evidence="1" id="KW-0472">Membrane</keyword>
<keyword evidence="3" id="KW-1185">Reference proteome</keyword>
<comment type="caution">
    <text evidence="2">The sequence shown here is derived from an EMBL/GenBank/DDBJ whole genome shotgun (WGS) entry which is preliminary data.</text>
</comment>
<protein>
    <submittedName>
        <fullName evidence="2">Uncharacterized protein</fullName>
    </submittedName>
</protein>
<accession>A0A6G1X9R9</accession>
<dbReference type="OrthoDB" id="2890885at2"/>
<keyword evidence="1" id="KW-1133">Transmembrane helix</keyword>
<gene>
    <name evidence="2" type="ORF">GH754_15860</name>
</gene>
<sequence length="59" mass="6441">MRNKGWLYLGFAGCVGLIFILMASEGYTLSNSTVIGEAQLNFLGIKIAEGATTEEWNQI</sequence>
<keyword evidence="1" id="KW-0812">Transmembrane</keyword>
<dbReference type="AlphaFoldDB" id="A0A6G1X9R9"/>
<dbReference type="EMBL" id="WJNH01000011">
    <property type="protein sequence ID" value="MRG87761.1"/>
    <property type="molecule type" value="Genomic_DNA"/>
</dbReference>
<feature type="transmembrane region" description="Helical" evidence="1">
    <location>
        <begin position="6"/>
        <end position="23"/>
    </location>
</feature>
<name>A0A6G1X9R9_9BACI</name>
<organism evidence="2 3">
    <name type="scientific">Salinibacillus xinjiangensis</name>
    <dbReference type="NCBI Taxonomy" id="1229268"/>
    <lineage>
        <taxon>Bacteria</taxon>
        <taxon>Bacillati</taxon>
        <taxon>Bacillota</taxon>
        <taxon>Bacilli</taxon>
        <taxon>Bacillales</taxon>
        <taxon>Bacillaceae</taxon>
        <taxon>Salinibacillus</taxon>
    </lineage>
</organism>
<proteinExistence type="predicted"/>
<dbReference type="Proteomes" id="UP000480185">
    <property type="component" value="Unassembled WGS sequence"/>
</dbReference>
<evidence type="ECO:0000256" key="1">
    <source>
        <dbReference type="SAM" id="Phobius"/>
    </source>
</evidence>
<dbReference type="RefSeq" id="WP_153729645.1">
    <property type="nucleotide sequence ID" value="NZ_WJNH01000011.1"/>
</dbReference>
<reference evidence="2 3" key="1">
    <citation type="submission" date="2019-11" db="EMBL/GenBank/DDBJ databases">
        <authorList>
            <person name="Li J."/>
        </authorList>
    </citation>
    <scope>NUCLEOTIDE SEQUENCE [LARGE SCALE GENOMIC DNA]</scope>
    <source>
        <strain evidence="2 3">J4</strain>
    </source>
</reference>
<evidence type="ECO:0000313" key="2">
    <source>
        <dbReference type="EMBL" id="MRG87761.1"/>
    </source>
</evidence>
<evidence type="ECO:0000313" key="3">
    <source>
        <dbReference type="Proteomes" id="UP000480185"/>
    </source>
</evidence>